<dbReference type="AlphaFoldDB" id="A0A9W6GDZ7"/>
<evidence type="ECO:0000313" key="3">
    <source>
        <dbReference type="Proteomes" id="UP001144297"/>
    </source>
</evidence>
<keyword evidence="1" id="KW-0802">TPR repeat</keyword>
<comment type="caution">
    <text evidence="2">The sequence shown here is derived from an EMBL/GenBank/DDBJ whole genome shotgun (WGS) entry which is preliminary data.</text>
</comment>
<gene>
    <name evidence="2" type="ORF">TISLANDTSLP1_12210</name>
</gene>
<feature type="repeat" description="TPR" evidence="1">
    <location>
        <begin position="150"/>
        <end position="183"/>
    </location>
</feature>
<dbReference type="PROSITE" id="PS50005">
    <property type="entry name" value="TPR"/>
    <property type="match status" value="1"/>
</dbReference>
<organism evidence="2 3">
    <name type="scientific">Thermodesulfovibrio yellowstonii</name>
    <dbReference type="NCBI Taxonomy" id="28262"/>
    <lineage>
        <taxon>Bacteria</taxon>
        <taxon>Pseudomonadati</taxon>
        <taxon>Nitrospirota</taxon>
        <taxon>Thermodesulfovibrionia</taxon>
        <taxon>Thermodesulfovibrionales</taxon>
        <taxon>Thermodesulfovibrionaceae</taxon>
        <taxon>Thermodesulfovibrio</taxon>
    </lineage>
</organism>
<accession>A0A9W6GDZ7</accession>
<proteinExistence type="predicted"/>
<evidence type="ECO:0000256" key="1">
    <source>
        <dbReference type="PROSITE-ProRule" id="PRU00339"/>
    </source>
</evidence>
<dbReference type="Pfam" id="PF13174">
    <property type="entry name" value="TPR_6"/>
    <property type="match status" value="1"/>
</dbReference>
<keyword evidence="3" id="KW-1185">Reference proteome</keyword>
<reference evidence="2" key="1">
    <citation type="submission" date="2022-12" db="EMBL/GenBank/DDBJ databases">
        <title>Reference genome sequencing for broad-spectrum identification of bacterial and archaeal isolates by mass spectrometry.</title>
        <authorList>
            <person name="Sekiguchi Y."/>
            <person name="Tourlousse D.M."/>
        </authorList>
    </citation>
    <scope>NUCLEOTIDE SEQUENCE</scope>
    <source>
        <strain evidence="2">TSL-P1</strain>
    </source>
</reference>
<name>A0A9W6GDZ7_9BACT</name>
<protein>
    <submittedName>
        <fullName evidence="2">Tetratricopeptide repeat domain protein</fullName>
    </submittedName>
</protein>
<sequence>MRNLILIILFLLIPTLLSASESAYVFVIDENSNPFQGYRLLETQRDDIYMTKIQPIKKWITVPRSQLIVVQDGYVYPVKDSIIIDKLKGIALLLIDFSQRKSLYFNPEEILIDKDIKLLIENKKRILPKVKELFPSEFKKIEIKQEKILLSDYVALAEQYEKNAQWSKALSIYEELLKQEPKNKKIINKIGLIYYYLSDFKKAKEYFEMLPKDEEQTIIKLVGIYIIEKNFEGALRVINNSGLNSPYLHYLKGVVYYLTNRKEEAYKQVSILFYMDNNLAQNLRDLLR</sequence>
<dbReference type="Gene3D" id="1.25.40.10">
    <property type="entry name" value="Tetratricopeptide repeat domain"/>
    <property type="match status" value="1"/>
</dbReference>
<dbReference type="InterPro" id="IPR019734">
    <property type="entry name" value="TPR_rpt"/>
</dbReference>
<dbReference type="EMBL" id="BSDX01000001">
    <property type="protein sequence ID" value="GLI53528.1"/>
    <property type="molecule type" value="Genomic_DNA"/>
</dbReference>
<dbReference type="InterPro" id="IPR011990">
    <property type="entry name" value="TPR-like_helical_dom_sf"/>
</dbReference>
<dbReference type="SUPFAM" id="SSF48452">
    <property type="entry name" value="TPR-like"/>
    <property type="match status" value="1"/>
</dbReference>
<dbReference type="Proteomes" id="UP001144297">
    <property type="component" value="Unassembled WGS sequence"/>
</dbReference>
<evidence type="ECO:0000313" key="2">
    <source>
        <dbReference type="EMBL" id="GLI53528.1"/>
    </source>
</evidence>